<evidence type="ECO:0000313" key="2">
    <source>
        <dbReference type="EMBL" id="PRY79347.1"/>
    </source>
</evidence>
<dbReference type="Pfam" id="PF04307">
    <property type="entry name" value="YdjM"/>
    <property type="match status" value="1"/>
</dbReference>
<protein>
    <submittedName>
        <fullName evidence="2">Inner membrane protein</fullName>
    </submittedName>
</protein>
<keyword evidence="1" id="KW-0812">Transmembrane</keyword>
<dbReference type="OrthoDB" id="5459053at2"/>
<dbReference type="Proteomes" id="UP000238205">
    <property type="component" value="Unassembled WGS sequence"/>
</dbReference>
<organism evidence="2 3">
    <name type="scientific">Alkalibacterium olivapovliticus</name>
    <dbReference type="NCBI Taxonomy" id="99907"/>
    <lineage>
        <taxon>Bacteria</taxon>
        <taxon>Bacillati</taxon>
        <taxon>Bacillota</taxon>
        <taxon>Bacilli</taxon>
        <taxon>Lactobacillales</taxon>
        <taxon>Carnobacteriaceae</taxon>
        <taxon>Alkalibacterium</taxon>
    </lineage>
</organism>
<feature type="transmembrane region" description="Helical" evidence="1">
    <location>
        <begin position="135"/>
        <end position="159"/>
    </location>
</feature>
<feature type="transmembrane region" description="Helical" evidence="1">
    <location>
        <begin position="12"/>
        <end position="38"/>
    </location>
</feature>
<dbReference type="RefSeq" id="WP_106195194.1">
    <property type="nucleotide sequence ID" value="NZ_PVTO01000023.1"/>
</dbReference>
<dbReference type="AlphaFoldDB" id="A0A2T0W2W3"/>
<name>A0A2T0W2W3_9LACT</name>
<proteinExistence type="predicted"/>
<sequence length="163" mass="17782">MRYHTHLMVTYAAAMPVLVSTGQLTVGTAVALGIGAVFPDIDHPKSFIGNRTGGISHGIGMVFGHRGLAHSLAGAAVVLFLTGLLVSALNLPTIWGDYFIIGYIAHLIEDSFSKTGVAWFQPIYSKRIQFGFRKVYYTTGKFSETIIFLIAFCGLMYQISLLF</sequence>
<dbReference type="InterPro" id="IPR007404">
    <property type="entry name" value="YdjM-like"/>
</dbReference>
<keyword evidence="3" id="KW-1185">Reference proteome</keyword>
<accession>A0A2T0W2W3</accession>
<dbReference type="PANTHER" id="PTHR35531:SF1">
    <property type="entry name" value="INNER MEMBRANE PROTEIN YBCI-RELATED"/>
    <property type="match status" value="1"/>
</dbReference>
<reference evidence="2 3" key="1">
    <citation type="submission" date="2018-03" db="EMBL/GenBank/DDBJ databases">
        <title>Genomic Encyclopedia of Archaeal and Bacterial Type Strains, Phase II (KMG-II): from individual species to whole genera.</title>
        <authorList>
            <person name="Goeker M."/>
        </authorList>
    </citation>
    <scope>NUCLEOTIDE SEQUENCE [LARGE SCALE GENOMIC DNA]</scope>
    <source>
        <strain evidence="2 3">DSM 13175</strain>
    </source>
</reference>
<evidence type="ECO:0000313" key="3">
    <source>
        <dbReference type="Proteomes" id="UP000238205"/>
    </source>
</evidence>
<gene>
    <name evidence="2" type="ORF">CLV38_12329</name>
</gene>
<keyword evidence="1" id="KW-1133">Transmembrane helix</keyword>
<keyword evidence="1" id="KW-0472">Membrane</keyword>
<dbReference type="PANTHER" id="PTHR35531">
    <property type="entry name" value="INNER MEMBRANE PROTEIN YBCI-RELATED"/>
    <property type="match status" value="1"/>
</dbReference>
<comment type="caution">
    <text evidence="2">The sequence shown here is derived from an EMBL/GenBank/DDBJ whole genome shotgun (WGS) entry which is preliminary data.</text>
</comment>
<dbReference type="EMBL" id="PVTO01000023">
    <property type="protein sequence ID" value="PRY79347.1"/>
    <property type="molecule type" value="Genomic_DNA"/>
</dbReference>
<feature type="transmembrane region" description="Helical" evidence="1">
    <location>
        <begin position="68"/>
        <end position="91"/>
    </location>
</feature>
<evidence type="ECO:0000256" key="1">
    <source>
        <dbReference type="SAM" id="Phobius"/>
    </source>
</evidence>